<proteinExistence type="predicted"/>
<evidence type="ECO:0000313" key="1">
    <source>
        <dbReference type="EMBL" id="MFD1889635.1"/>
    </source>
</evidence>
<organism evidence="1 2">
    <name type="scientific">Luteococcus peritonei</name>
    <dbReference type="NCBI Taxonomy" id="88874"/>
    <lineage>
        <taxon>Bacteria</taxon>
        <taxon>Bacillati</taxon>
        <taxon>Actinomycetota</taxon>
        <taxon>Actinomycetes</taxon>
        <taxon>Propionibacteriales</taxon>
        <taxon>Propionibacteriaceae</taxon>
        <taxon>Luteococcus</taxon>
    </lineage>
</organism>
<name>A0ABW4RUU6_9ACTN</name>
<comment type="caution">
    <text evidence="1">The sequence shown here is derived from an EMBL/GenBank/DDBJ whole genome shotgun (WGS) entry which is preliminary data.</text>
</comment>
<dbReference type="EMBL" id="JBHUFZ010000011">
    <property type="protein sequence ID" value="MFD1889635.1"/>
    <property type="molecule type" value="Genomic_DNA"/>
</dbReference>
<reference evidence="2" key="1">
    <citation type="journal article" date="2019" name="Int. J. Syst. Evol. Microbiol.">
        <title>The Global Catalogue of Microorganisms (GCM) 10K type strain sequencing project: providing services to taxonomists for standard genome sequencing and annotation.</title>
        <authorList>
            <consortium name="The Broad Institute Genomics Platform"/>
            <consortium name="The Broad Institute Genome Sequencing Center for Infectious Disease"/>
            <person name="Wu L."/>
            <person name="Ma J."/>
        </authorList>
    </citation>
    <scope>NUCLEOTIDE SEQUENCE [LARGE SCALE GENOMIC DNA]</scope>
    <source>
        <strain evidence="2">CAIM 431</strain>
    </source>
</reference>
<sequence>MKQQSSKAVTLSPAAVAWLLGRRPVTGQQVRVGTSGPHIRLVRS</sequence>
<evidence type="ECO:0000313" key="2">
    <source>
        <dbReference type="Proteomes" id="UP001597326"/>
    </source>
</evidence>
<dbReference type="Proteomes" id="UP001597326">
    <property type="component" value="Unassembled WGS sequence"/>
</dbReference>
<keyword evidence="2" id="KW-1185">Reference proteome</keyword>
<protein>
    <submittedName>
        <fullName evidence="1">Uncharacterized protein</fullName>
    </submittedName>
</protein>
<accession>A0ABW4RUU6</accession>
<gene>
    <name evidence="1" type="ORF">ACFSCS_05445</name>
</gene>
<dbReference type="RefSeq" id="WP_343872688.1">
    <property type="nucleotide sequence ID" value="NZ_BAAAIX010000009.1"/>
</dbReference>